<keyword evidence="2" id="KW-0808">Transferase</keyword>
<gene>
    <name evidence="5" type="ORF">BSAL_50485</name>
</gene>
<dbReference type="GO" id="GO:0005524">
    <property type="term" value="F:ATP binding"/>
    <property type="evidence" value="ECO:0007669"/>
    <property type="project" value="InterPro"/>
</dbReference>
<dbReference type="Proteomes" id="UP000051952">
    <property type="component" value="Unassembled WGS sequence"/>
</dbReference>
<sequence length="224" mass="25380">MTDAYRVISFDASMQTWQHDEGYVLDSVNGVNCLVKVGTLTRIDNVRLDAPVRSSLEHSANFVASYAVGVEEYLKFLARVLPLLRRSRALSCIGPLRGNTKDTSESTGVHLVKRGEHCWVLRCLPLIPGTFVFRDKIVEERIEAHQWLESLTHFSYEKSTCRFAVEVSGVSTDGTFEGFRVHTNSLVGEGTDDWPFGVYNLGPRWIQQFCASHQCNQFCHHLRL</sequence>
<dbReference type="VEuPathDB" id="TriTrypDB:BSAL_50485"/>
<dbReference type="AlphaFoldDB" id="A0A0S4KGV6"/>
<proteinExistence type="predicted"/>
<feature type="domain" description="Alpha-type protein kinase" evidence="4">
    <location>
        <begin position="1"/>
        <end position="224"/>
    </location>
</feature>
<protein>
    <submittedName>
        <fullName evidence="5">Protein kinase, putative</fullName>
    </submittedName>
</protein>
<evidence type="ECO:0000256" key="2">
    <source>
        <dbReference type="ARBA" id="ARBA00022679"/>
    </source>
</evidence>
<accession>A0A0S4KGV6</accession>
<organism evidence="5 6">
    <name type="scientific">Bodo saltans</name>
    <name type="common">Flagellated protozoan</name>
    <dbReference type="NCBI Taxonomy" id="75058"/>
    <lineage>
        <taxon>Eukaryota</taxon>
        <taxon>Discoba</taxon>
        <taxon>Euglenozoa</taxon>
        <taxon>Kinetoplastea</taxon>
        <taxon>Metakinetoplastina</taxon>
        <taxon>Eubodonida</taxon>
        <taxon>Bodonidae</taxon>
        <taxon>Bodo</taxon>
    </lineage>
</organism>
<evidence type="ECO:0000256" key="3">
    <source>
        <dbReference type="ARBA" id="ARBA00022777"/>
    </source>
</evidence>
<evidence type="ECO:0000313" key="5">
    <source>
        <dbReference type="EMBL" id="CUI11046.1"/>
    </source>
</evidence>
<dbReference type="InterPro" id="IPR004166">
    <property type="entry name" value="a-kinase_dom"/>
</dbReference>
<reference evidence="6" key="1">
    <citation type="submission" date="2015-09" db="EMBL/GenBank/DDBJ databases">
        <authorList>
            <consortium name="Pathogen Informatics"/>
        </authorList>
    </citation>
    <scope>NUCLEOTIDE SEQUENCE [LARGE SCALE GENOMIC DNA]</scope>
    <source>
        <strain evidence="6">Lake Konstanz</strain>
    </source>
</reference>
<dbReference type="Pfam" id="PF02816">
    <property type="entry name" value="Alpha_kinase"/>
    <property type="match status" value="1"/>
</dbReference>
<keyword evidence="6" id="KW-1185">Reference proteome</keyword>
<keyword evidence="1" id="KW-0723">Serine/threonine-protein kinase</keyword>
<feature type="non-terminal residue" evidence="5">
    <location>
        <position position="224"/>
    </location>
</feature>
<dbReference type="PROSITE" id="PS51158">
    <property type="entry name" value="ALPHA_KINASE"/>
    <property type="match status" value="1"/>
</dbReference>
<name>A0A0S4KGV6_BODSA</name>
<evidence type="ECO:0000256" key="1">
    <source>
        <dbReference type="ARBA" id="ARBA00022527"/>
    </source>
</evidence>
<dbReference type="InterPro" id="IPR011009">
    <property type="entry name" value="Kinase-like_dom_sf"/>
</dbReference>
<dbReference type="Gene3D" id="3.20.200.10">
    <property type="entry name" value="MHCK/EF2 kinase"/>
    <property type="match status" value="1"/>
</dbReference>
<dbReference type="GO" id="GO:0004674">
    <property type="term" value="F:protein serine/threonine kinase activity"/>
    <property type="evidence" value="ECO:0007669"/>
    <property type="project" value="UniProtKB-KW"/>
</dbReference>
<evidence type="ECO:0000259" key="4">
    <source>
        <dbReference type="PROSITE" id="PS51158"/>
    </source>
</evidence>
<dbReference type="SUPFAM" id="SSF56112">
    <property type="entry name" value="Protein kinase-like (PK-like)"/>
    <property type="match status" value="1"/>
</dbReference>
<keyword evidence="3 5" id="KW-0418">Kinase</keyword>
<evidence type="ECO:0000313" key="6">
    <source>
        <dbReference type="Proteomes" id="UP000051952"/>
    </source>
</evidence>
<dbReference type="EMBL" id="CYKH01000042">
    <property type="protein sequence ID" value="CUI11046.1"/>
    <property type="molecule type" value="Genomic_DNA"/>
</dbReference>